<protein>
    <submittedName>
        <fullName evidence="8">Uncharacterized protein</fullName>
    </submittedName>
</protein>
<dbReference type="GO" id="GO:0016020">
    <property type="term" value="C:membrane"/>
    <property type="evidence" value="ECO:0007669"/>
    <property type="project" value="InterPro"/>
</dbReference>
<reference evidence="8" key="2">
    <citation type="submission" date="2020-11" db="EMBL/GenBank/DDBJ databases">
        <authorList>
            <person name="McCartney M.A."/>
            <person name="Auch B."/>
            <person name="Kono T."/>
            <person name="Mallez S."/>
            <person name="Becker A."/>
            <person name="Gohl D.M."/>
            <person name="Silverstein K.A.T."/>
            <person name="Koren S."/>
            <person name="Bechman K.B."/>
            <person name="Herman A."/>
            <person name="Abrahante J.E."/>
            <person name="Garbe J."/>
        </authorList>
    </citation>
    <scope>NUCLEOTIDE SEQUENCE</scope>
    <source>
        <strain evidence="8">Duluth1</strain>
        <tissue evidence="8">Whole animal</tissue>
    </source>
</reference>
<feature type="disulfide bond" evidence="5">
    <location>
        <begin position="255"/>
        <end position="264"/>
    </location>
</feature>
<dbReference type="InterPro" id="IPR045860">
    <property type="entry name" value="Snake_toxin-like_sf"/>
</dbReference>
<dbReference type="SMART" id="SM00137">
    <property type="entry name" value="MAM"/>
    <property type="match status" value="1"/>
</dbReference>
<dbReference type="InterPro" id="IPR013320">
    <property type="entry name" value="ConA-like_dom_sf"/>
</dbReference>
<dbReference type="PROSITE" id="PS00022">
    <property type="entry name" value="EGF_1"/>
    <property type="match status" value="3"/>
</dbReference>
<dbReference type="InterPro" id="IPR000152">
    <property type="entry name" value="EGF-type_Asp/Asn_hydroxyl_site"/>
</dbReference>
<feature type="disulfide bond" evidence="5">
    <location>
        <begin position="197"/>
        <end position="207"/>
    </location>
</feature>
<feature type="domain" description="EGF-like" evidence="6">
    <location>
        <begin position="230"/>
        <end position="265"/>
    </location>
</feature>
<evidence type="ECO:0000259" key="6">
    <source>
        <dbReference type="PROSITE" id="PS50026"/>
    </source>
</evidence>
<dbReference type="InterPro" id="IPR000998">
    <property type="entry name" value="MAM_dom"/>
</dbReference>
<dbReference type="Gene3D" id="2.10.25.10">
    <property type="entry name" value="Laminin"/>
    <property type="match status" value="3"/>
</dbReference>
<dbReference type="SUPFAM" id="SSF57184">
    <property type="entry name" value="Growth factor receptor domain"/>
    <property type="match status" value="1"/>
</dbReference>
<reference evidence="8" key="1">
    <citation type="journal article" date="2019" name="bioRxiv">
        <title>The Genome of the Zebra Mussel, Dreissena polymorpha: A Resource for Invasive Species Research.</title>
        <authorList>
            <person name="McCartney M.A."/>
            <person name="Auch B."/>
            <person name="Kono T."/>
            <person name="Mallez S."/>
            <person name="Zhang Y."/>
            <person name="Obille A."/>
            <person name="Becker A."/>
            <person name="Abrahante J.E."/>
            <person name="Garbe J."/>
            <person name="Badalamenti J.P."/>
            <person name="Herman A."/>
            <person name="Mangelson H."/>
            <person name="Liachko I."/>
            <person name="Sullivan S."/>
            <person name="Sone E.D."/>
            <person name="Koren S."/>
            <person name="Silverstein K.A.T."/>
            <person name="Beckman K.B."/>
            <person name="Gohl D.M."/>
        </authorList>
    </citation>
    <scope>NUCLEOTIDE SEQUENCE</scope>
    <source>
        <strain evidence="8">Duluth1</strain>
        <tissue evidence="8">Whole animal</tissue>
    </source>
</reference>
<feature type="domain" description="EGF-like" evidence="6">
    <location>
        <begin position="156"/>
        <end position="191"/>
    </location>
</feature>
<dbReference type="AlphaFoldDB" id="A0A9D4DDZ3"/>
<evidence type="ECO:0000256" key="5">
    <source>
        <dbReference type="PROSITE-ProRule" id="PRU00076"/>
    </source>
</evidence>
<dbReference type="EMBL" id="JAIWYP010000010">
    <property type="protein sequence ID" value="KAH3746923.1"/>
    <property type="molecule type" value="Genomic_DNA"/>
</dbReference>
<gene>
    <name evidence="8" type="ORF">DPMN_181341</name>
</gene>
<feature type="disulfide bond" evidence="5">
    <location>
        <begin position="160"/>
        <end position="170"/>
    </location>
</feature>
<dbReference type="Pfam" id="PF00087">
    <property type="entry name" value="Toxin_TOLIP"/>
    <property type="match status" value="1"/>
</dbReference>
<evidence type="ECO:0000256" key="1">
    <source>
        <dbReference type="ARBA" id="ARBA00009738"/>
    </source>
</evidence>
<keyword evidence="2 5" id="KW-0245">EGF-like domain</keyword>
<dbReference type="InterPro" id="IPR001881">
    <property type="entry name" value="EGF-like_Ca-bd_dom"/>
</dbReference>
<keyword evidence="4 5" id="KW-1015">Disulfide bond</keyword>
<dbReference type="SMART" id="SM00181">
    <property type="entry name" value="EGF"/>
    <property type="match status" value="4"/>
</dbReference>
<dbReference type="SMART" id="SM00179">
    <property type="entry name" value="EGF_CA"/>
    <property type="match status" value="3"/>
</dbReference>
<feature type="disulfide bond" evidence="5">
    <location>
        <begin position="181"/>
        <end position="190"/>
    </location>
</feature>
<feature type="disulfide bond" evidence="5">
    <location>
        <begin position="234"/>
        <end position="244"/>
    </location>
</feature>
<name>A0A9D4DDZ3_DREPO</name>
<dbReference type="PROSITE" id="PS50060">
    <property type="entry name" value="MAM_2"/>
    <property type="match status" value="1"/>
</dbReference>
<feature type="disulfide bond" evidence="5">
    <location>
        <begin position="218"/>
        <end position="227"/>
    </location>
</feature>
<dbReference type="GO" id="GO:0007219">
    <property type="term" value="P:Notch signaling pathway"/>
    <property type="evidence" value="ECO:0007669"/>
    <property type="project" value="TreeGrafter"/>
</dbReference>
<dbReference type="PROSITE" id="PS01186">
    <property type="entry name" value="EGF_2"/>
    <property type="match status" value="2"/>
</dbReference>
<keyword evidence="3" id="KW-0677">Repeat</keyword>
<dbReference type="PANTHER" id="PTHR12916">
    <property type="entry name" value="CYTOCHROME C OXIDASE POLYPEPTIDE VIC-2"/>
    <property type="match status" value="1"/>
</dbReference>
<dbReference type="Proteomes" id="UP000828390">
    <property type="component" value="Unassembled WGS sequence"/>
</dbReference>
<feature type="domain" description="MAM" evidence="7">
    <location>
        <begin position="325"/>
        <end position="486"/>
    </location>
</feature>
<keyword evidence="9" id="KW-1185">Reference proteome</keyword>
<dbReference type="SUPFAM" id="SSF57302">
    <property type="entry name" value="Snake toxin-like"/>
    <property type="match status" value="1"/>
</dbReference>
<dbReference type="SUPFAM" id="SSF49899">
    <property type="entry name" value="Concanavalin A-like lectins/glucanases"/>
    <property type="match status" value="1"/>
</dbReference>
<dbReference type="Pfam" id="PF00629">
    <property type="entry name" value="MAM"/>
    <property type="match status" value="1"/>
</dbReference>
<dbReference type="PANTHER" id="PTHR12916:SF9">
    <property type="entry name" value="NEUROGENIC LOCUS NOTCH HOMOLOG PROTEIN 1-RELATED"/>
    <property type="match status" value="1"/>
</dbReference>
<organism evidence="8 9">
    <name type="scientific">Dreissena polymorpha</name>
    <name type="common">Zebra mussel</name>
    <name type="synonym">Mytilus polymorpha</name>
    <dbReference type="NCBI Taxonomy" id="45954"/>
    <lineage>
        <taxon>Eukaryota</taxon>
        <taxon>Metazoa</taxon>
        <taxon>Spiralia</taxon>
        <taxon>Lophotrochozoa</taxon>
        <taxon>Mollusca</taxon>
        <taxon>Bivalvia</taxon>
        <taxon>Autobranchia</taxon>
        <taxon>Heteroconchia</taxon>
        <taxon>Euheterodonta</taxon>
        <taxon>Imparidentia</taxon>
        <taxon>Neoheterodontei</taxon>
        <taxon>Myida</taxon>
        <taxon>Dreissenoidea</taxon>
        <taxon>Dreissenidae</taxon>
        <taxon>Dreissena</taxon>
    </lineage>
</organism>
<sequence>MSNSFLVVGRDVGNTNPEPKRTTHAAVMCSQCCHGNLCNDDLCGHKVFLDNGGPICYTCEAQLRDNSCSKVTQCSRDQYCQLKPKMFSSDQYVYETKCSSTTICAEEVTTARYYYDGCSAKCCNLDLCNADIVDEGPCRPQLASTHAPVVTPSTPQAQPCASSPCVYGMCYDTATVYLCVCDRNYTGVNCDTAITPCSSNPCVHGDCYAGPRDYICSCQTGYQGKNCDQTITPCSSNPCVHGDCYAGPRDYICSCKTGYQGINCDQTTLPTTTTPHPHSTGVQATTTAPLVSSTTAPHVSTTIAPHVSTTTATHVSSACPDDALFCCDFETTCNMQSVQSGQLDPRKLLPNNLWITKTTGNDHTIGRNGHYAELRSSIAVLVSRSINVHGECCVQFAYKICATQHAELTVGIYQTEPNGHYQECEVGGHRQTIIPDNQWHEYAYTVKGHLEGDIKLFFRGLVNTGECSSVAIDDIKVTSGKCACAEHHGSCEHQEAHCDDAHHGSHGK</sequence>
<dbReference type="GO" id="GO:0005509">
    <property type="term" value="F:calcium ion binding"/>
    <property type="evidence" value="ECO:0007669"/>
    <property type="project" value="InterPro"/>
</dbReference>
<evidence type="ECO:0000313" key="9">
    <source>
        <dbReference type="Proteomes" id="UP000828390"/>
    </source>
</evidence>
<dbReference type="InterPro" id="IPR009030">
    <property type="entry name" value="Growth_fac_rcpt_cys_sf"/>
</dbReference>
<evidence type="ECO:0000256" key="4">
    <source>
        <dbReference type="ARBA" id="ARBA00023157"/>
    </source>
</evidence>
<comment type="caution">
    <text evidence="8">The sequence shown here is derived from an EMBL/GenBank/DDBJ whole genome shotgun (WGS) entry which is preliminary data.</text>
</comment>
<dbReference type="InterPro" id="IPR035076">
    <property type="entry name" value="Toxin/TOLIP"/>
</dbReference>
<evidence type="ECO:0000259" key="7">
    <source>
        <dbReference type="PROSITE" id="PS50060"/>
    </source>
</evidence>
<dbReference type="PROSITE" id="PS50026">
    <property type="entry name" value="EGF_3"/>
    <property type="match status" value="3"/>
</dbReference>
<evidence type="ECO:0000313" key="8">
    <source>
        <dbReference type="EMBL" id="KAH3746923.1"/>
    </source>
</evidence>
<dbReference type="Gene3D" id="2.60.120.200">
    <property type="match status" value="1"/>
</dbReference>
<feature type="domain" description="EGF-like" evidence="6">
    <location>
        <begin position="193"/>
        <end position="228"/>
    </location>
</feature>
<comment type="caution">
    <text evidence="5">Lacks conserved residue(s) required for the propagation of feature annotation.</text>
</comment>
<dbReference type="PROSITE" id="PS00010">
    <property type="entry name" value="ASX_HYDROXYL"/>
    <property type="match status" value="1"/>
</dbReference>
<dbReference type="GO" id="GO:0005112">
    <property type="term" value="F:Notch binding"/>
    <property type="evidence" value="ECO:0007669"/>
    <property type="project" value="TreeGrafter"/>
</dbReference>
<evidence type="ECO:0000256" key="2">
    <source>
        <dbReference type="ARBA" id="ARBA00022536"/>
    </source>
</evidence>
<evidence type="ECO:0000256" key="3">
    <source>
        <dbReference type="ARBA" id="ARBA00022737"/>
    </source>
</evidence>
<accession>A0A9D4DDZ3</accession>
<comment type="similarity">
    <text evidence="1">Belongs to the nephronectin family.</text>
</comment>
<dbReference type="InterPro" id="IPR000742">
    <property type="entry name" value="EGF"/>
</dbReference>
<proteinExistence type="inferred from homology"/>